<keyword evidence="2" id="KW-0732">Signal</keyword>
<accession>A0AB39MJD4</accession>
<gene>
    <name evidence="3" type="ORF">AB5J58_41935</name>
</gene>
<reference evidence="3" key="1">
    <citation type="submission" date="2024-07" db="EMBL/GenBank/DDBJ databases">
        <authorList>
            <person name="Yu S.T."/>
        </authorList>
    </citation>
    <scope>NUCLEOTIDE SEQUENCE</scope>
    <source>
        <strain evidence="3">R08</strain>
    </source>
</reference>
<evidence type="ECO:0000256" key="2">
    <source>
        <dbReference type="SAM" id="SignalP"/>
    </source>
</evidence>
<feature type="region of interest" description="Disordered" evidence="1">
    <location>
        <begin position="39"/>
        <end position="58"/>
    </location>
</feature>
<name>A0AB39MJD4_9ACTN</name>
<feature type="compositionally biased region" description="Polar residues" evidence="1">
    <location>
        <begin position="48"/>
        <end position="58"/>
    </location>
</feature>
<dbReference type="EMBL" id="CP163431">
    <property type="protein sequence ID" value="XDQ06332.1"/>
    <property type="molecule type" value="Genomic_DNA"/>
</dbReference>
<organism evidence="3">
    <name type="scientific">Streptomyces sp. R08</name>
    <dbReference type="NCBI Taxonomy" id="3238624"/>
    <lineage>
        <taxon>Bacteria</taxon>
        <taxon>Bacillati</taxon>
        <taxon>Actinomycetota</taxon>
        <taxon>Actinomycetes</taxon>
        <taxon>Kitasatosporales</taxon>
        <taxon>Streptomycetaceae</taxon>
        <taxon>Streptomyces</taxon>
    </lineage>
</organism>
<feature type="chain" id="PRO_5044269901" evidence="2">
    <location>
        <begin position="32"/>
        <end position="58"/>
    </location>
</feature>
<dbReference type="AlphaFoldDB" id="A0AB39MJD4"/>
<evidence type="ECO:0000313" key="3">
    <source>
        <dbReference type="EMBL" id="XDQ06332.1"/>
    </source>
</evidence>
<feature type="signal peptide" evidence="2">
    <location>
        <begin position="1"/>
        <end position="31"/>
    </location>
</feature>
<dbReference type="RefSeq" id="WP_328827002.1">
    <property type="nucleotide sequence ID" value="NZ_CP163431.1"/>
</dbReference>
<protein>
    <submittedName>
        <fullName evidence="3">Uncharacterized protein</fullName>
    </submittedName>
</protein>
<sequence>MNSSFAPVVRPMRAAVVIVTAAAALLGAAVAETAPHPQRTASVLADDGSSTDNTNPWS</sequence>
<evidence type="ECO:0000256" key="1">
    <source>
        <dbReference type="SAM" id="MobiDB-lite"/>
    </source>
</evidence>
<proteinExistence type="predicted"/>